<evidence type="ECO:0000259" key="10">
    <source>
        <dbReference type="PROSITE" id="PS50262"/>
    </source>
</evidence>
<feature type="transmembrane region" description="Helical" evidence="9">
    <location>
        <begin position="12"/>
        <end position="33"/>
    </location>
</feature>
<dbReference type="Pfam" id="PF00001">
    <property type="entry name" value="7tm_1"/>
    <property type="match status" value="1"/>
</dbReference>
<organism evidence="11 12">
    <name type="scientific">Porites lobata</name>
    <dbReference type="NCBI Taxonomy" id="104759"/>
    <lineage>
        <taxon>Eukaryota</taxon>
        <taxon>Metazoa</taxon>
        <taxon>Cnidaria</taxon>
        <taxon>Anthozoa</taxon>
        <taxon>Hexacorallia</taxon>
        <taxon>Scleractinia</taxon>
        <taxon>Fungiina</taxon>
        <taxon>Poritidae</taxon>
        <taxon>Porites</taxon>
    </lineage>
</organism>
<dbReference type="PANTHER" id="PTHR45695:SF9">
    <property type="entry name" value="LEUCOKININ RECEPTOR"/>
    <property type="match status" value="1"/>
</dbReference>
<evidence type="ECO:0000256" key="3">
    <source>
        <dbReference type="ARBA" id="ARBA00022989"/>
    </source>
</evidence>
<evidence type="ECO:0000256" key="6">
    <source>
        <dbReference type="ARBA" id="ARBA00023170"/>
    </source>
</evidence>
<dbReference type="PANTHER" id="PTHR45695">
    <property type="entry name" value="LEUCOKININ RECEPTOR-RELATED"/>
    <property type="match status" value="1"/>
</dbReference>
<feature type="domain" description="G-protein coupled receptors family 1 profile" evidence="10">
    <location>
        <begin position="25"/>
        <end position="268"/>
    </location>
</feature>
<feature type="transmembrane region" description="Helical" evidence="9">
    <location>
        <begin position="209"/>
        <end position="234"/>
    </location>
</feature>
<keyword evidence="5 9" id="KW-0472">Membrane</keyword>
<dbReference type="CDD" id="cd00637">
    <property type="entry name" value="7tm_classA_rhodopsin-like"/>
    <property type="match status" value="1"/>
</dbReference>
<dbReference type="SMART" id="SM01381">
    <property type="entry name" value="7TM_GPCR_Srsx"/>
    <property type="match status" value="1"/>
</dbReference>
<feature type="transmembrane region" description="Helical" evidence="9">
    <location>
        <begin position="163"/>
        <end position="182"/>
    </location>
</feature>
<dbReference type="Gene3D" id="1.20.1070.10">
    <property type="entry name" value="Rhodopsin 7-helix transmembrane proteins"/>
    <property type="match status" value="1"/>
</dbReference>
<dbReference type="Proteomes" id="UP001159405">
    <property type="component" value="Unassembled WGS sequence"/>
</dbReference>
<accession>A0ABN8QPW7</accession>
<dbReference type="InterPro" id="IPR017452">
    <property type="entry name" value="GPCR_Rhodpsn_7TM"/>
</dbReference>
<gene>
    <name evidence="11" type="ORF">PLOB_00007818</name>
</gene>
<keyword evidence="3 9" id="KW-1133">Transmembrane helix</keyword>
<dbReference type="PROSITE" id="PS00237">
    <property type="entry name" value="G_PROTEIN_RECEP_F1_1"/>
    <property type="match status" value="1"/>
</dbReference>
<dbReference type="PROSITE" id="PS50262">
    <property type="entry name" value="G_PROTEIN_RECEP_F1_2"/>
    <property type="match status" value="1"/>
</dbReference>
<evidence type="ECO:0000313" key="12">
    <source>
        <dbReference type="Proteomes" id="UP001159405"/>
    </source>
</evidence>
<keyword evidence="6 8" id="KW-0675">Receptor</keyword>
<keyword evidence="7 8" id="KW-0807">Transducer</keyword>
<dbReference type="PRINTS" id="PR00237">
    <property type="entry name" value="GPCRRHODOPSN"/>
</dbReference>
<evidence type="ECO:0000256" key="1">
    <source>
        <dbReference type="ARBA" id="ARBA00004141"/>
    </source>
</evidence>
<keyword evidence="4 8" id="KW-0297">G-protein coupled receptor</keyword>
<dbReference type="InterPro" id="IPR000276">
    <property type="entry name" value="GPCR_Rhodpsn"/>
</dbReference>
<sequence length="298" mass="33919">MDENYNLEYTFFYSSIPFLVIGLMGNVSIIRIVYKLREMHTPTNYLLVSMAVSDAIAILLWPLQFYEFWKVVCKLAELIAVCILVSSFTMTVLAVERYHAILKPLRNGLCLREDNVKKAIACIWIASFLLCLPATFFKEWSETYETCIGPWTLYLNRGSKACVILDVVISFIQLAIIVYCYGSLIRGLYFANTVCPDTGGERSSEKKKLAITFVLVTIGFFIGYTPTLVSYVIIPSGDEEIDVSFYSQLTAVVDFVFIVSLCFNPFIYAFHSTNFKEGFKQVILCRNPQRHDEVAQLS</sequence>
<evidence type="ECO:0000256" key="9">
    <source>
        <dbReference type="SAM" id="Phobius"/>
    </source>
</evidence>
<feature type="transmembrane region" description="Helical" evidence="9">
    <location>
        <begin position="116"/>
        <end position="136"/>
    </location>
</feature>
<feature type="transmembrane region" description="Helical" evidence="9">
    <location>
        <begin position="75"/>
        <end position="95"/>
    </location>
</feature>
<reference evidence="11 12" key="1">
    <citation type="submission" date="2022-05" db="EMBL/GenBank/DDBJ databases">
        <authorList>
            <consortium name="Genoscope - CEA"/>
            <person name="William W."/>
        </authorList>
    </citation>
    <scope>NUCLEOTIDE SEQUENCE [LARGE SCALE GENOMIC DNA]</scope>
</reference>
<evidence type="ECO:0000256" key="5">
    <source>
        <dbReference type="ARBA" id="ARBA00023136"/>
    </source>
</evidence>
<keyword evidence="2 8" id="KW-0812">Transmembrane</keyword>
<protein>
    <recommendedName>
        <fullName evidence="10">G-protein coupled receptors family 1 profile domain-containing protein</fullName>
    </recommendedName>
</protein>
<evidence type="ECO:0000256" key="4">
    <source>
        <dbReference type="ARBA" id="ARBA00023040"/>
    </source>
</evidence>
<dbReference type="SUPFAM" id="SSF81321">
    <property type="entry name" value="Family A G protein-coupled receptor-like"/>
    <property type="match status" value="1"/>
</dbReference>
<name>A0ABN8QPW7_9CNID</name>
<evidence type="ECO:0000256" key="2">
    <source>
        <dbReference type="ARBA" id="ARBA00022692"/>
    </source>
</evidence>
<keyword evidence="12" id="KW-1185">Reference proteome</keyword>
<evidence type="ECO:0000256" key="8">
    <source>
        <dbReference type="RuleBase" id="RU000688"/>
    </source>
</evidence>
<evidence type="ECO:0000313" key="11">
    <source>
        <dbReference type="EMBL" id="CAH3166751.1"/>
    </source>
</evidence>
<comment type="similarity">
    <text evidence="8">Belongs to the G-protein coupled receptor 1 family.</text>
</comment>
<feature type="transmembrane region" description="Helical" evidence="9">
    <location>
        <begin position="246"/>
        <end position="270"/>
    </location>
</feature>
<comment type="caution">
    <text evidence="11">The sequence shown here is derived from an EMBL/GenBank/DDBJ whole genome shotgun (WGS) entry which is preliminary data.</text>
</comment>
<proteinExistence type="inferred from homology"/>
<feature type="transmembrane region" description="Helical" evidence="9">
    <location>
        <begin position="45"/>
        <end position="63"/>
    </location>
</feature>
<comment type="subcellular location">
    <subcellularLocation>
        <location evidence="1">Membrane</location>
        <topology evidence="1">Multi-pass membrane protein</topology>
    </subcellularLocation>
</comment>
<dbReference type="EMBL" id="CALNXK010000138">
    <property type="protein sequence ID" value="CAH3166751.1"/>
    <property type="molecule type" value="Genomic_DNA"/>
</dbReference>
<evidence type="ECO:0000256" key="7">
    <source>
        <dbReference type="ARBA" id="ARBA00023224"/>
    </source>
</evidence>